<protein>
    <recommendedName>
        <fullName evidence="4">Lipoprotein</fullName>
    </recommendedName>
</protein>
<name>A0A0P7C8K6_9BACT</name>
<dbReference type="AlphaFoldDB" id="A0A0P7C8K6"/>
<accession>A0A0P7C8K6</accession>
<dbReference type="RefSeq" id="WP_055144594.1">
    <property type="nucleotide sequence ID" value="NZ_JXSZ01000005.1"/>
</dbReference>
<evidence type="ECO:0000313" key="3">
    <source>
        <dbReference type="Proteomes" id="UP000050454"/>
    </source>
</evidence>
<dbReference type="STRING" id="1605367.AFM12_05145"/>
<evidence type="ECO:0000256" key="1">
    <source>
        <dbReference type="SAM" id="SignalP"/>
    </source>
</evidence>
<feature type="chain" id="PRO_5006136681" description="Lipoprotein" evidence="1">
    <location>
        <begin position="25"/>
        <end position="123"/>
    </location>
</feature>
<sequence>MKKTNKFMMGLVLMAGLSSCGVNHSWILNQNQNQTQVHLGDRNFKTLGRVQGTAEVEYALLFGGVKKKQLYSKAYAQMLENAGLEQGSRAVTNVITEEHLGGAPPFYTKRTLTVSASLVEFTD</sequence>
<dbReference type="EMBL" id="LGTQ01000005">
    <property type="protein sequence ID" value="KPM49954.1"/>
    <property type="molecule type" value="Genomic_DNA"/>
</dbReference>
<dbReference type="OrthoDB" id="957206at2"/>
<evidence type="ECO:0008006" key="4">
    <source>
        <dbReference type="Google" id="ProtNLM"/>
    </source>
</evidence>
<dbReference type="Pfam" id="PF20205">
    <property type="entry name" value="DUF6567"/>
    <property type="match status" value="1"/>
</dbReference>
<reference evidence="2 3" key="1">
    <citation type="submission" date="2015-07" db="EMBL/GenBank/DDBJ databases">
        <title>The draft genome sequence of Leadbetterella sp. JN14-9.</title>
        <authorList>
            <person name="Liu Y."/>
            <person name="Du J."/>
            <person name="Shao Z."/>
        </authorList>
    </citation>
    <scope>NUCLEOTIDE SEQUENCE [LARGE SCALE GENOMIC DNA]</scope>
    <source>
        <strain evidence="2 3">JN14-9</strain>
    </source>
</reference>
<comment type="caution">
    <text evidence="2">The sequence shown here is derived from an EMBL/GenBank/DDBJ whole genome shotgun (WGS) entry which is preliminary data.</text>
</comment>
<proteinExistence type="predicted"/>
<keyword evidence="3" id="KW-1185">Reference proteome</keyword>
<feature type="signal peptide" evidence="1">
    <location>
        <begin position="1"/>
        <end position="24"/>
    </location>
</feature>
<keyword evidence="1" id="KW-0732">Signal</keyword>
<dbReference type="Proteomes" id="UP000050454">
    <property type="component" value="Unassembled WGS sequence"/>
</dbReference>
<gene>
    <name evidence="2" type="ORF">AFM12_05145</name>
</gene>
<organism evidence="2 3">
    <name type="scientific">Jiulongibacter sediminis</name>
    <dbReference type="NCBI Taxonomy" id="1605367"/>
    <lineage>
        <taxon>Bacteria</taxon>
        <taxon>Pseudomonadati</taxon>
        <taxon>Bacteroidota</taxon>
        <taxon>Cytophagia</taxon>
        <taxon>Cytophagales</taxon>
        <taxon>Leadbetterellaceae</taxon>
        <taxon>Jiulongibacter</taxon>
    </lineage>
</organism>
<dbReference type="InterPro" id="IPR046697">
    <property type="entry name" value="DUF6567"/>
</dbReference>
<evidence type="ECO:0000313" key="2">
    <source>
        <dbReference type="EMBL" id="KPM49954.1"/>
    </source>
</evidence>
<dbReference type="PROSITE" id="PS51257">
    <property type="entry name" value="PROKAR_LIPOPROTEIN"/>
    <property type="match status" value="1"/>
</dbReference>